<feature type="domain" description="Zn(2)-C6 fungal-type" evidence="1">
    <location>
        <begin position="63"/>
        <end position="96"/>
    </location>
</feature>
<dbReference type="EMBL" id="KN834763">
    <property type="protein sequence ID" value="KIK63688.1"/>
    <property type="molecule type" value="Genomic_DNA"/>
</dbReference>
<evidence type="ECO:0000313" key="3">
    <source>
        <dbReference type="Proteomes" id="UP000053593"/>
    </source>
</evidence>
<organism evidence="2 3">
    <name type="scientific">Collybiopsis luxurians FD-317 M1</name>
    <dbReference type="NCBI Taxonomy" id="944289"/>
    <lineage>
        <taxon>Eukaryota</taxon>
        <taxon>Fungi</taxon>
        <taxon>Dikarya</taxon>
        <taxon>Basidiomycota</taxon>
        <taxon>Agaricomycotina</taxon>
        <taxon>Agaricomycetes</taxon>
        <taxon>Agaricomycetidae</taxon>
        <taxon>Agaricales</taxon>
        <taxon>Marasmiineae</taxon>
        <taxon>Omphalotaceae</taxon>
        <taxon>Collybiopsis</taxon>
        <taxon>Collybiopsis luxurians</taxon>
    </lineage>
</organism>
<dbReference type="GO" id="GO:0008270">
    <property type="term" value="F:zinc ion binding"/>
    <property type="evidence" value="ECO:0007669"/>
    <property type="project" value="InterPro"/>
</dbReference>
<evidence type="ECO:0000259" key="1">
    <source>
        <dbReference type="PROSITE" id="PS50048"/>
    </source>
</evidence>
<dbReference type="PROSITE" id="PS50048">
    <property type="entry name" value="ZN2_CY6_FUNGAL_2"/>
    <property type="match status" value="1"/>
</dbReference>
<dbReference type="InterPro" id="IPR001138">
    <property type="entry name" value="Zn2Cys6_DnaBD"/>
</dbReference>
<dbReference type="PROSITE" id="PS00463">
    <property type="entry name" value="ZN2_CY6_FUNGAL_1"/>
    <property type="match status" value="1"/>
</dbReference>
<dbReference type="SMART" id="SM00066">
    <property type="entry name" value="GAL4"/>
    <property type="match status" value="1"/>
</dbReference>
<dbReference type="Gene3D" id="4.10.240.10">
    <property type="entry name" value="Zn(2)-C6 fungal-type DNA-binding domain"/>
    <property type="match status" value="1"/>
</dbReference>
<name>A0A0D0D356_9AGAR</name>
<proteinExistence type="predicted"/>
<dbReference type="GO" id="GO:0000981">
    <property type="term" value="F:DNA-binding transcription factor activity, RNA polymerase II-specific"/>
    <property type="evidence" value="ECO:0007669"/>
    <property type="project" value="InterPro"/>
</dbReference>
<accession>A0A0D0D356</accession>
<protein>
    <recommendedName>
        <fullName evidence="1">Zn(2)-C6 fungal-type domain-containing protein</fullName>
    </recommendedName>
</protein>
<dbReference type="Pfam" id="PF00172">
    <property type="entry name" value="Zn_clus"/>
    <property type="match status" value="1"/>
</dbReference>
<evidence type="ECO:0000313" key="2">
    <source>
        <dbReference type="EMBL" id="KIK63688.1"/>
    </source>
</evidence>
<sequence length="257" mass="29065">MPPTSSHSLSERSHFCSQDEVMNNPACRFCRGMDLFCISAPRNKTCSNCKQVGIRCERNRRVACRSCREGKVKCVAGSTNSYKCLRCKKRRISCVFLPSQISLQIPDKQSKPQAFDHVQAFNGPVHNSFMLGVEARCTPQEDLFDFALQTVPFSSMPPAASQPQSYAQQHPPVYQSPVQSTATWNVLQESQYHEEYCQGQLHAQPYDLRLSIDVQENRNLSSPHQEIHTCSAVSPFYSNIPEILQYEDYNGKDGTES</sequence>
<dbReference type="HOGENOM" id="CLU_1082029_0_0_1"/>
<dbReference type="Proteomes" id="UP000053593">
    <property type="component" value="Unassembled WGS sequence"/>
</dbReference>
<reference evidence="2 3" key="1">
    <citation type="submission" date="2014-04" db="EMBL/GenBank/DDBJ databases">
        <title>Evolutionary Origins and Diversification of the Mycorrhizal Mutualists.</title>
        <authorList>
            <consortium name="DOE Joint Genome Institute"/>
            <consortium name="Mycorrhizal Genomics Consortium"/>
            <person name="Kohler A."/>
            <person name="Kuo A."/>
            <person name="Nagy L.G."/>
            <person name="Floudas D."/>
            <person name="Copeland A."/>
            <person name="Barry K.W."/>
            <person name="Cichocki N."/>
            <person name="Veneault-Fourrey C."/>
            <person name="LaButti K."/>
            <person name="Lindquist E.A."/>
            <person name="Lipzen A."/>
            <person name="Lundell T."/>
            <person name="Morin E."/>
            <person name="Murat C."/>
            <person name="Riley R."/>
            <person name="Ohm R."/>
            <person name="Sun H."/>
            <person name="Tunlid A."/>
            <person name="Henrissat B."/>
            <person name="Grigoriev I.V."/>
            <person name="Hibbett D.S."/>
            <person name="Martin F."/>
        </authorList>
    </citation>
    <scope>NUCLEOTIDE SEQUENCE [LARGE SCALE GENOMIC DNA]</scope>
    <source>
        <strain evidence="2 3">FD-317 M1</strain>
    </source>
</reference>
<dbReference type="SUPFAM" id="SSF57701">
    <property type="entry name" value="Zn2/Cys6 DNA-binding domain"/>
    <property type="match status" value="1"/>
</dbReference>
<dbReference type="CDD" id="cd00067">
    <property type="entry name" value="GAL4"/>
    <property type="match status" value="1"/>
</dbReference>
<dbReference type="InterPro" id="IPR036864">
    <property type="entry name" value="Zn2-C6_fun-type_DNA-bd_sf"/>
</dbReference>
<gene>
    <name evidence="2" type="ORF">GYMLUDRAFT_447703</name>
</gene>
<keyword evidence="3" id="KW-1185">Reference proteome</keyword>
<dbReference type="AlphaFoldDB" id="A0A0D0D356"/>